<proteinExistence type="inferred from homology"/>
<feature type="domain" description="Lipid desaturase" evidence="7">
    <location>
        <begin position="82"/>
        <end position="270"/>
    </location>
</feature>
<dbReference type="InterPro" id="IPR019547">
    <property type="entry name" value="Lipid_desat"/>
</dbReference>
<evidence type="ECO:0000256" key="6">
    <source>
        <dbReference type="SAM" id="Phobius"/>
    </source>
</evidence>
<dbReference type="GO" id="GO:0016020">
    <property type="term" value="C:membrane"/>
    <property type="evidence" value="ECO:0007669"/>
    <property type="project" value="UniProtKB-SubCell"/>
</dbReference>
<keyword evidence="4 6" id="KW-1133">Transmembrane helix</keyword>
<evidence type="ECO:0000256" key="2">
    <source>
        <dbReference type="ARBA" id="ARBA00007620"/>
    </source>
</evidence>
<dbReference type="UniPathway" id="UPA00199"/>
<dbReference type="Pfam" id="PF10520">
    <property type="entry name" value="Lipid_desat"/>
    <property type="match status" value="1"/>
</dbReference>
<name>G0U5M3_TRYVY</name>
<dbReference type="VEuPathDB" id="TriTrypDB:TvY486_1002270"/>
<dbReference type="PANTHER" id="PTHR48230:SF1">
    <property type="entry name" value="LIPID DESATURASE DOMAIN-CONTAINING PROTEIN"/>
    <property type="match status" value="1"/>
</dbReference>
<evidence type="ECO:0000256" key="5">
    <source>
        <dbReference type="ARBA" id="ARBA00023136"/>
    </source>
</evidence>
<feature type="transmembrane region" description="Helical" evidence="6">
    <location>
        <begin position="73"/>
        <end position="96"/>
    </location>
</feature>
<gene>
    <name evidence="8" type="ORF">TVY486_1002270</name>
</gene>
<keyword evidence="3 6" id="KW-0812">Transmembrane</keyword>
<dbReference type="AlphaFoldDB" id="G0U5M3"/>
<protein>
    <submittedName>
        <fullName evidence="8">Putative ubiquitin-conjugating enzyme variant Kua homologue</fullName>
    </submittedName>
</protein>
<comment type="subcellular location">
    <subcellularLocation>
        <location evidence="1">Membrane</location>
        <topology evidence="1">Multi-pass membrane protein</topology>
    </subcellularLocation>
</comment>
<evidence type="ECO:0000256" key="3">
    <source>
        <dbReference type="ARBA" id="ARBA00022692"/>
    </source>
</evidence>
<comment type="similarity">
    <text evidence="2">Belongs to the fatty acid desaturase CarF family.</text>
</comment>
<evidence type="ECO:0000256" key="1">
    <source>
        <dbReference type="ARBA" id="ARBA00004141"/>
    </source>
</evidence>
<accession>G0U5M3</accession>
<evidence type="ECO:0000313" key="8">
    <source>
        <dbReference type="EMBL" id="CCC51174.1"/>
    </source>
</evidence>
<evidence type="ECO:0000256" key="4">
    <source>
        <dbReference type="ARBA" id="ARBA00022989"/>
    </source>
</evidence>
<feature type="transmembrane region" description="Helical" evidence="6">
    <location>
        <begin position="39"/>
        <end position="61"/>
    </location>
</feature>
<dbReference type="InterPro" id="IPR053335">
    <property type="entry name" value="Fatty_acid_desaturase_CarF"/>
</dbReference>
<dbReference type="OMA" id="KFVWTCY"/>
<keyword evidence="5 6" id="KW-0472">Membrane</keyword>
<sequence>MSQASAIGDHVVNEDVGVRMANAKKLAAGYTRRKRLMECCYLSTAIVLWLSNFVIVGRYFAHGKDVEFSQLMWTPLMVLLAMLLADFISGVVHWGLDTWGTPETFIFGNFIRSFREHHANQVAMTHHDFIETNADTTLPLIPLLLLQRYFLTLTPRGDASDNMWGHGRAYNVDNSNACAHVFTLTLMLFVGFTNELHKWAHDPRPHALARFLMSTGVVLTPAIHLKHHTGNIDSSYCITVGWLNAPLDAINFWRRAEAVVTSLTGSVPRANDKELLGRLEVPQSK</sequence>
<dbReference type="GO" id="GO:0006631">
    <property type="term" value="P:fatty acid metabolic process"/>
    <property type="evidence" value="ECO:0007669"/>
    <property type="project" value="UniProtKB-UniPathway"/>
</dbReference>
<organism evidence="8">
    <name type="scientific">Trypanosoma vivax (strain Y486)</name>
    <dbReference type="NCBI Taxonomy" id="1055687"/>
    <lineage>
        <taxon>Eukaryota</taxon>
        <taxon>Discoba</taxon>
        <taxon>Euglenozoa</taxon>
        <taxon>Kinetoplastea</taxon>
        <taxon>Metakinetoplastina</taxon>
        <taxon>Trypanosomatida</taxon>
        <taxon>Trypanosomatidae</taxon>
        <taxon>Trypanosoma</taxon>
        <taxon>Duttonella</taxon>
    </lineage>
</organism>
<dbReference type="EMBL" id="HE573026">
    <property type="protein sequence ID" value="CCC51174.1"/>
    <property type="molecule type" value="Genomic_DNA"/>
</dbReference>
<evidence type="ECO:0000259" key="7">
    <source>
        <dbReference type="Pfam" id="PF10520"/>
    </source>
</evidence>
<dbReference type="PANTHER" id="PTHR48230">
    <property type="match status" value="1"/>
</dbReference>
<reference evidence="8" key="1">
    <citation type="journal article" date="2012" name="Proc. Natl. Acad. Sci. U.S.A.">
        <title>Antigenic diversity is generated by distinct evolutionary mechanisms in African trypanosome species.</title>
        <authorList>
            <person name="Jackson A.P."/>
            <person name="Berry A."/>
            <person name="Aslett M."/>
            <person name="Allison H.C."/>
            <person name="Burton P."/>
            <person name="Vavrova-Anderson J."/>
            <person name="Brown R."/>
            <person name="Browne H."/>
            <person name="Corton N."/>
            <person name="Hauser H."/>
            <person name="Gamble J."/>
            <person name="Gilderthorp R."/>
            <person name="Marcello L."/>
            <person name="McQuillan J."/>
            <person name="Otto T.D."/>
            <person name="Quail M.A."/>
            <person name="Sanders M.J."/>
            <person name="van Tonder A."/>
            <person name="Ginger M.L."/>
            <person name="Field M.C."/>
            <person name="Barry J.D."/>
            <person name="Hertz-Fowler C."/>
            <person name="Berriman M."/>
        </authorList>
    </citation>
    <scope>NUCLEOTIDE SEQUENCE</scope>
    <source>
        <strain evidence="8">Y486</strain>
    </source>
</reference>